<evidence type="ECO:0000313" key="2">
    <source>
        <dbReference type="Proteomes" id="UP000642829"/>
    </source>
</evidence>
<comment type="caution">
    <text evidence="1">The sequence shown here is derived from an EMBL/GenBank/DDBJ whole genome shotgun (WGS) entry which is preliminary data.</text>
</comment>
<organism evidence="1 2">
    <name type="scientific">Cerasicoccus arenae</name>
    <dbReference type="NCBI Taxonomy" id="424488"/>
    <lineage>
        <taxon>Bacteria</taxon>
        <taxon>Pseudomonadati</taxon>
        <taxon>Verrucomicrobiota</taxon>
        <taxon>Opitutia</taxon>
        <taxon>Puniceicoccales</taxon>
        <taxon>Cerasicoccaceae</taxon>
        <taxon>Cerasicoccus</taxon>
    </lineage>
</organism>
<name>A0A8J3DM97_9BACT</name>
<reference evidence="1" key="1">
    <citation type="journal article" date="2014" name="Int. J. Syst. Evol. Microbiol.">
        <title>Complete genome sequence of Corynebacterium casei LMG S-19264T (=DSM 44701T), isolated from a smear-ripened cheese.</title>
        <authorList>
            <consortium name="US DOE Joint Genome Institute (JGI-PGF)"/>
            <person name="Walter F."/>
            <person name="Albersmeier A."/>
            <person name="Kalinowski J."/>
            <person name="Ruckert C."/>
        </authorList>
    </citation>
    <scope>NUCLEOTIDE SEQUENCE</scope>
    <source>
        <strain evidence="1">KCTC 12870</strain>
    </source>
</reference>
<gene>
    <name evidence="1" type="ORF">GCM10007047_29790</name>
</gene>
<dbReference type="Gene3D" id="2.60.120.200">
    <property type="match status" value="1"/>
</dbReference>
<keyword evidence="2" id="KW-1185">Reference proteome</keyword>
<dbReference type="InterPro" id="IPR013320">
    <property type="entry name" value="ConA-like_dom_sf"/>
</dbReference>
<dbReference type="AlphaFoldDB" id="A0A8J3DM97"/>
<evidence type="ECO:0000313" key="1">
    <source>
        <dbReference type="EMBL" id="GHC10476.1"/>
    </source>
</evidence>
<sequence>MSEAVNPNFLISFKPADIPDLATFWCFDRAGESFAAQQGEPYVLSAQAGPLNTVDDEAAPFGGTAIEIKEGDWLNCPRSECPALDIHGPGGQLTVVAWVKRQPSQHKGCEFIAGQWNETNLGRQYGLFLNISVWQQRDQVTGHLSNVGGPTPAYKYCIDGPVGASPVPCDEWSVIAMSYDGNTGYAWLNGVLDARPGVNPYSLAGGLHDGGPNGSDFTVGAVDRSGELGNFYTGLLAGLAVYRRALTPAEIFALAQL</sequence>
<accession>A0A8J3DM97</accession>
<evidence type="ECO:0008006" key="3">
    <source>
        <dbReference type="Google" id="ProtNLM"/>
    </source>
</evidence>
<dbReference type="RefSeq" id="WP_189516656.1">
    <property type="nucleotide sequence ID" value="NZ_BMXG01000023.1"/>
</dbReference>
<dbReference type="Proteomes" id="UP000642829">
    <property type="component" value="Unassembled WGS sequence"/>
</dbReference>
<reference evidence="1" key="2">
    <citation type="submission" date="2020-09" db="EMBL/GenBank/DDBJ databases">
        <authorList>
            <person name="Sun Q."/>
            <person name="Kim S."/>
        </authorList>
    </citation>
    <scope>NUCLEOTIDE SEQUENCE</scope>
    <source>
        <strain evidence="1">KCTC 12870</strain>
    </source>
</reference>
<dbReference type="SUPFAM" id="SSF49899">
    <property type="entry name" value="Concanavalin A-like lectins/glucanases"/>
    <property type="match status" value="1"/>
</dbReference>
<protein>
    <recommendedName>
        <fullName evidence="3">LamG domain-containing protein</fullName>
    </recommendedName>
</protein>
<dbReference type="EMBL" id="BMXG01000023">
    <property type="protein sequence ID" value="GHC10476.1"/>
    <property type="molecule type" value="Genomic_DNA"/>
</dbReference>
<dbReference type="Pfam" id="PF13385">
    <property type="entry name" value="Laminin_G_3"/>
    <property type="match status" value="1"/>
</dbReference>
<proteinExistence type="predicted"/>